<evidence type="ECO:0000259" key="3">
    <source>
        <dbReference type="Pfam" id="PF20568"/>
    </source>
</evidence>
<feature type="compositionally biased region" description="Low complexity" evidence="1">
    <location>
        <begin position="226"/>
        <end position="247"/>
    </location>
</feature>
<feature type="chain" id="PRO_5007091088" description="DUF6777 domain-containing protein" evidence="2">
    <location>
        <begin position="28"/>
        <end position="288"/>
    </location>
</feature>
<accession>A0A100Y001</accession>
<comment type="caution">
    <text evidence="4">The sequence shown here is derived from an EMBL/GenBank/DDBJ whole genome shotgun (WGS) entry which is preliminary data.</text>
</comment>
<feature type="signal peptide" evidence="2">
    <location>
        <begin position="1"/>
        <end position="27"/>
    </location>
</feature>
<keyword evidence="2" id="KW-0732">Signal</keyword>
<reference evidence="4 5" key="1">
    <citation type="submission" date="2015-11" db="EMBL/GenBank/DDBJ databases">
        <title>Genome-wide analysis reveals the secondary metabolome in Streptomyces kanasensis ZX01.</title>
        <authorList>
            <person name="Zhang G."/>
            <person name="Han L."/>
            <person name="Feng J."/>
            <person name="Zhang X."/>
        </authorList>
    </citation>
    <scope>NUCLEOTIDE SEQUENCE [LARGE SCALE GENOMIC DNA]</scope>
    <source>
        <strain evidence="4 5">ZX01</strain>
    </source>
</reference>
<evidence type="ECO:0000313" key="5">
    <source>
        <dbReference type="Proteomes" id="UP000054011"/>
    </source>
</evidence>
<evidence type="ECO:0000313" key="4">
    <source>
        <dbReference type="EMBL" id="KUH35187.1"/>
    </source>
</evidence>
<dbReference type="EMBL" id="LNSV01000187">
    <property type="protein sequence ID" value="KUH35187.1"/>
    <property type="molecule type" value="Genomic_DNA"/>
</dbReference>
<evidence type="ECO:0000256" key="1">
    <source>
        <dbReference type="SAM" id="MobiDB-lite"/>
    </source>
</evidence>
<dbReference type="AlphaFoldDB" id="A0A100Y001"/>
<dbReference type="InterPro" id="IPR046704">
    <property type="entry name" value="DUF6777"/>
</dbReference>
<keyword evidence="5" id="KW-1185">Reference proteome</keyword>
<organism evidence="4 5">
    <name type="scientific">Streptomyces kanasensis</name>
    <dbReference type="NCBI Taxonomy" id="936756"/>
    <lineage>
        <taxon>Bacteria</taxon>
        <taxon>Bacillati</taxon>
        <taxon>Actinomycetota</taxon>
        <taxon>Actinomycetes</taxon>
        <taxon>Kitasatosporales</taxon>
        <taxon>Streptomycetaceae</taxon>
        <taxon>Streptomyces</taxon>
    </lineage>
</organism>
<feature type="compositionally biased region" description="Pro residues" evidence="1">
    <location>
        <begin position="248"/>
        <end position="279"/>
    </location>
</feature>
<evidence type="ECO:0000256" key="2">
    <source>
        <dbReference type="SAM" id="SignalP"/>
    </source>
</evidence>
<feature type="compositionally biased region" description="Polar residues" evidence="1">
    <location>
        <begin position="42"/>
        <end position="51"/>
    </location>
</feature>
<gene>
    <name evidence="4" type="ORF">ATE80_30740</name>
</gene>
<proteinExistence type="predicted"/>
<dbReference type="Pfam" id="PF20568">
    <property type="entry name" value="DUF6777"/>
    <property type="match status" value="1"/>
</dbReference>
<dbReference type="STRING" id="936756.ATE80_30740"/>
<feature type="non-terminal residue" evidence="4">
    <location>
        <position position="288"/>
    </location>
</feature>
<feature type="region of interest" description="Disordered" evidence="1">
    <location>
        <begin position="32"/>
        <end position="54"/>
    </location>
</feature>
<sequence length="288" mass="30488">MVASLAGVVVAAVALAVVLSRPDEAEAAVNAESVSYRPPDSWTPSTATSANRGVERLPTQQRHQYAGSAPELYGGSGDRAACDVERQIAYLESDPAKTRAFASVLGVAPESLPGHLRGLTSVQLRLDTLVTNHGYRDGRARPYQAVLQAGTAVLIDEYGVPRVRCACGNPLDRPRVRRPDEIRGKTWPGFRKEEIVVVVPAPTPVPTFTIVDVGNGKRTERPHAGRTSPSASPERPSSPSSPSSPASPASPPVSPRTPEPPAPPPSEPPVSPDPPSPDTPPDERRVPE</sequence>
<feature type="domain" description="DUF6777" evidence="3">
    <location>
        <begin position="64"/>
        <end position="223"/>
    </location>
</feature>
<dbReference type="Proteomes" id="UP000054011">
    <property type="component" value="Unassembled WGS sequence"/>
</dbReference>
<name>A0A100Y001_9ACTN</name>
<feature type="region of interest" description="Disordered" evidence="1">
    <location>
        <begin position="205"/>
        <end position="288"/>
    </location>
</feature>
<protein>
    <recommendedName>
        <fullName evidence="3">DUF6777 domain-containing protein</fullName>
    </recommendedName>
</protein>